<reference evidence="7" key="1">
    <citation type="journal article" date="2021" name="bioRxiv">
        <title>Whole Genome Assembly and Annotation of Northern Wild Rice, Zizania palustris L., Supports a Whole Genome Duplication in the Zizania Genus.</title>
        <authorList>
            <person name="Haas M."/>
            <person name="Kono T."/>
            <person name="Macchietto M."/>
            <person name="Millas R."/>
            <person name="McGilp L."/>
            <person name="Shao M."/>
            <person name="Duquette J."/>
            <person name="Hirsch C.N."/>
            <person name="Kimball J."/>
        </authorList>
    </citation>
    <scope>NUCLEOTIDE SEQUENCE</scope>
    <source>
        <tissue evidence="7">Fresh leaf tissue</tissue>
    </source>
</reference>
<evidence type="ECO:0000256" key="1">
    <source>
        <dbReference type="ARBA" id="ARBA00006914"/>
    </source>
</evidence>
<proteinExistence type="inferred from homology"/>
<dbReference type="InterPro" id="IPR003960">
    <property type="entry name" value="ATPase_AAA_CS"/>
</dbReference>
<keyword evidence="8" id="KW-1185">Reference proteome</keyword>
<dbReference type="GO" id="GO:0016887">
    <property type="term" value="F:ATP hydrolysis activity"/>
    <property type="evidence" value="ECO:0007669"/>
    <property type="project" value="InterPro"/>
</dbReference>
<dbReference type="Proteomes" id="UP000729402">
    <property type="component" value="Unassembled WGS sequence"/>
</dbReference>
<evidence type="ECO:0000259" key="6">
    <source>
        <dbReference type="SMART" id="SM00382"/>
    </source>
</evidence>
<gene>
    <name evidence="7" type="ORF">GUJ93_ZPchr0006g43279</name>
</gene>
<name>A0A8J5SCI1_ZIZPA</name>
<feature type="region of interest" description="Disordered" evidence="5">
    <location>
        <begin position="560"/>
        <end position="603"/>
    </location>
</feature>
<dbReference type="EMBL" id="JAAALK010000283">
    <property type="protein sequence ID" value="KAG8072335.1"/>
    <property type="molecule type" value="Genomic_DNA"/>
</dbReference>
<organism evidence="7 8">
    <name type="scientific">Zizania palustris</name>
    <name type="common">Northern wild rice</name>
    <dbReference type="NCBI Taxonomy" id="103762"/>
    <lineage>
        <taxon>Eukaryota</taxon>
        <taxon>Viridiplantae</taxon>
        <taxon>Streptophyta</taxon>
        <taxon>Embryophyta</taxon>
        <taxon>Tracheophyta</taxon>
        <taxon>Spermatophyta</taxon>
        <taxon>Magnoliopsida</taxon>
        <taxon>Liliopsida</taxon>
        <taxon>Poales</taxon>
        <taxon>Poaceae</taxon>
        <taxon>BOP clade</taxon>
        <taxon>Oryzoideae</taxon>
        <taxon>Oryzeae</taxon>
        <taxon>Zizaniinae</taxon>
        <taxon>Zizania</taxon>
    </lineage>
</organism>
<feature type="region of interest" description="Disordered" evidence="5">
    <location>
        <begin position="24"/>
        <end position="49"/>
    </location>
</feature>
<evidence type="ECO:0000256" key="4">
    <source>
        <dbReference type="RuleBase" id="RU003651"/>
    </source>
</evidence>
<evidence type="ECO:0000256" key="5">
    <source>
        <dbReference type="SAM" id="MobiDB-lite"/>
    </source>
</evidence>
<dbReference type="PANTHER" id="PTHR23073">
    <property type="entry name" value="26S PROTEASOME REGULATORY SUBUNIT"/>
    <property type="match status" value="1"/>
</dbReference>
<dbReference type="GO" id="GO:0005524">
    <property type="term" value="F:ATP binding"/>
    <property type="evidence" value="ECO:0007669"/>
    <property type="project" value="UniProtKB-KW"/>
</dbReference>
<evidence type="ECO:0000313" key="7">
    <source>
        <dbReference type="EMBL" id="KAG8072335.1"/>
    </source>
</evidence>
<feature type="compositionally biased region" description="Low complexity" evidence="5">
    <location>
        <begin position="24"/>
        <end position="35"/>
    </location>
</feature>
<sequence>MVMLLRRRLPLVLPPRLFQRLQTEAAAAAAPTSRSSPPPPPLQKRPAAAAPSVALGSRLGFLNGILRNSAREAPAFATAAFLAVGAAAALASLPVVHADANEEGAADTSVSSDVAVGEDLARKEKKRILDFIQSRGMPRGSYPQFDVAVKGQKVVVKFNVPSTCNLSHLIVDIVTHIGLEAEQRGGGSEMLLRAWDSAAARQMTLNPPKKTASIGDDKEDDLCVLIFEPLVGSEYSVSSYEIEFIKRGGFSLKELEAVISVLKLVGQKDVKESSRKGSNSYTSRKGNGQRSKHVPSMEKTMSDLEAMGVRVYGFDESSSTPMDGTVMWENIAGYDPQKREIEDTILLALQSPEVYDEIARATRCKFETNRPRAVLFEGPPGTGKTSSARVIAKQAGVPLLYVPLEIIMSKYYGESERLLGSVFSLANDLPDGGIIFLDEVDSFASARDSEMHEATRRILSVILRQIDGFEQDRRVVVIAATNRKEDLDPALISRFDSIIFFDLPDQQTRVEIAAQYAKHLTKSELIQFSLATEEMSGRDIRDICQQAERHWASKLIRGQVPKDEKGEPSLPPVGEYVACSEQRRRSLPDRTRRKSRSPALKLA</sequence>
<dbReference type="InterPro" id="IPR003959">
    <property type="entry name" value="ATPase_AAA_core"/>
</dbReference>
<accession>A0A8J5SCI1</accession>
<keyword evidence="3 4" id="KW-0067">ATP-binding</keyword>
<dbReference type="Pfam" id="PF00004">
    <property type="entry name" value="AAA"/>
    <property type="match status" value="1"/>
</dbReference>
<feature type="region of interest" description="Disordered" evidence="5">
    <location>
        <begin position="273"/>
        <end position="299"/>
    </location>
</feature>
<protein>
    <recommendedName>
        <fullName evidence="6">AAA+ ATPase domain-containing protein</fullName>
    </recommendedName>
</protein>
<reference evidence="7" key="2">
    <citation type="submission" date="2021-02" db="EMBL/GenBank/DDBJ databases">
        <authorList>
            <person name="Kimball J.A."/>
            <person name="Haas M.W."/>
            <person name="Macchietto M."/>
            <person name="Kono T."/>
            <person name="Duquette J."/>
            <person name="Shao M."/>
        </authorList>
    </citation>
    <scope>NUCLEOTIDE SEQUENCE</scope>
    <source>
        <tissue evidence="7">Fresh leaf tissue</tissue>
    </source>
</reference>
<comment type="caution">
    <text evidence="7">The sequence shown here is derived from an EMBL/GenBank/DDBJ whole genome shotgun (WGS) entry which is preliminary data.</text>
</comment>
<dbReference type="InterPro" id="IPR050221">
    <property type="entry name" value="26S_Proteasome_ATPase"/>
</dbReference>
<keyword evidence="2 4" id="KW-0547">Nucleotide-binding</keyword>
<evidence type="ECO:0000313" key="8">
    <source>
        <dbReference type="Proteomes" id="UP000729402"/>
    </source>
</evidence>
<dbReference type="PROSITE" id="PS00674">
    <property type="entry name" value="AAA"/>
    <property type="match status" value="1"/>
</dbReference>
<dbReference type="GO" id="GO:0000502">
    <property type="term" value="C:proteasome complex"/>
    <property type="evidence" value="ECO:0007669"/>
    <property type="project" value="UniProtKB-ARBA"/>
</dbReference>
<feature type="domain" description="AAA+ ATPase" evidence="6">
    <location>
        <begin position="370"/>
        <end position="505"/>
    </location>
</feature>
<dbReference type="SMART" id="SM00382">
    <property type="entry name" value="AAA"/>
    <property type="match status" value="1"/>
</dbReference>
<evidence type="ECO:0000256" key="2">
    <source>
        <dbReference type="ARBA" id="ARBA00022741"/>
    </source>
</evidence>
<dbReference type="CDD" id="cd19481">
    <property type="entry name" value="RecA-like_protease"/>
    <property type="match status" value="1"/>
</dbReference>
<feature type="compositionally biased region" description="Basic and acidic residues" evidence="5">
    <location>
        <begin position="581"/>
        <end position="590"/>
    </location>
</feature>
<evidence type="ECO:0000256" key="3">
    <source>
        <dbReference type="ARBA" id="ARBA00022840"/>
    </source>
</evidence>
<dbReference type="InterPro" id="IPR003593">
    <property type="entry name" value="AAA+_ATPase"/>
</dbReference>
<comment type="similarity">
    <text evidence="1 4">Belongs to the AAA ATPase family.</text>
</comment>
<dbReference type="OrthoDB" id="5925at2759"/>
<feature type="compositionally biased region" description="Polar residues" evidence="5">
    <location>
        <begin position="276"/>
        <end position="289"/>
    </location>
</feature>
<dbReference type="AlphaFoldDB" id="A0A8J5SCI1"/>